<evidence type="ECO:0000256" key="2">
    <source>
        <dbReference type="ARBA" id="ARBA00023136"/>
    </source>
</evidence>
<evidence type="ECO:0000256" key="1">
    <source>
        <dbReference type="ARBA" id="ARBA00004442"/>
    </source>
</evidence>
<dbReference type="InterPro" id="IPR007730">
    <property type="entry name" value="SPOR-like_dom"/>
</dbReference>
<proteinExistence type="predicted"/>
<dbReference type="PROSITE" id="PS51724">
    <property type="entry name" value="SPOR"/>
    <property type="match status" value="1"/>
</dbReference>
<evidence type="ECO:0000256" key="4">
    <source>
        <dbReference type="PROSITE-ProRule" id="PRU00473"/>
    </source>
</evidence>
<evidence type="ECO:0000256" key="3">
    <source>
        <dbReference type="ARBA" id="ARBA00023237"/>
    </source>
</evidence>
<feature type="compositionally biased region" description="Polar residues" evidence="5">
    <location>
        <begin position="194"/>
        <end position="209"/>
    </location>
</feature>
<dbReference type="Proteomes" id="UP001549773">
    <property type="component" value="Unassembled WGS sequence"/>
</dbReference>
<evidence type="ECO:0000259" key="6">
    <source>
        <dbReference type="PROSITE" id="PS51123"/>
    </source>
</evidence>
<dbReference type="Gene3D" id="1.25.40.10">
    <property type="entry name" value="Tetratricopeptide repeat domain"/>
    <property type="match status" value="1"/>
</dbReference>
<comment type="caution">
    <text evidence="8">The sequence shown here is derived from an EMBL/GenBank/DDBJ whole genome shotgun (WGS) entry which is preliminary data.</text>
</comment>
<evidence type="ECO:0000259" key="7">
    <source>
        <dbReference type="PROSITE" id="PS51724"/>
    </source>
</evidence>
<feature type="domain" description="OmpA-like" evidence="6">
    <location>
        <begin position="781"/>
        <end position="903"/>
    </location>
</feature>
<dbReference type="Pfam" id="PF05036">
    <property type="entry name" value="SPOR"/>
    <property type="match status" value="1"/>
</dbReference>
<dbReference type="Pfam" id="PF07676">
    <property type="entry name" value="PD40"/>
    <property type="match status" value="2"/>
</dbReference>
<feature type="compositionally biased region" description="Basic and acidic residues" evidence="5">
    <location>
        <begin position="256"/>
        <end position="266"/>
    </location>
</feature>
<feature type="domain" description="SPOR" evidence="7">
    <location>
        <begin position="98"/>
        <end position="175"/>
    </location>
</feature>
<dbReference type="InterPro" id="IPR011042">
    <property type="entry name" value="6-blade_b-propeller_TolB-like"/>
</dbReference>
<dbReference type="InterPro" id="IPR050330">
    <property type="entry name" value="Bact_OuterMem_StrucFunc"/>
</dbReference>
<dbReference type="Gene3D" id="3.30.1330.60">
    <property type="entry name" value="OmpA-like domain"/>
    <property type="match status" value="1"/>
</dbReference>
<reference evidence="8 9" key="1">
    <citation type="submission" date="2024-07" db="EMBL/GenBank/DDBJ databases">
        <title>The genome sequence of type strain Sediminicola luteus GDMCC 1.2596T.</title>
        <authorList>
            <person name="Liu Y."/>
        </authorList>
    </citation>
    <scope>NUCLEOTIDE SEQUENCE [LARGE SCALE GENOMIC DNA]</scope>
    <source>
        <strain evidence="8 9">GDMCC 1.2596</strain>
    </source>
</reference>
<accession>A0ABV2TV54</accession>
<dbReference type="PRINTS" id="PR01021">
    <property type="entry name" value="OMPADOMAIN"/>
</dbReference>
<dbReference type="SUPFAM" id="SSF82171">
    <property type="entry name" value="DPP6 N-terminal domain-like"/>
    <property type="match status" value="1"/>
</dbReference>
<dbReference type="Pfam" id="PF13620">
    <property type="entry name" value="CarboxypepD_reg"/>
    <property type="match status" value="1"/>
</dbReference>
<dbReference type="InterPro" id="IPR011990">
    <property type="entry name" value="TPR-like_helical_dom_sf"/>
</dbReference>
<dbReference type="Gene3D" id="2.60.40.1120">
    <property type="entry name" value="Carboxypeptidase-like, regulatory domain"/>
    <property type="match status" value="1"/>
</dbReference>
<dbReference type="InterPro" id="IPR036680">
    <property type="entry name" value="SPOR-like_sf"/>
</dbReference>
<dbReference type="PROSITE" id="PS51123">
    <property type="entry name" value="OMPA_2"/>
    <property type="match status" value="1"/>
</dbReference>
<keyword evidence="9" id="KW-1185">Reference proteome</keyword>
<comment type="subcellular location">
    <subcellularLocation>
        <location evidence="1">Cell outer membrane</location>
    </subcellularLocation>
</comment>
<dbReference type="InterPro" id="IPR011659">
    <property type="entry name" value="WD40"/>
</dbReference>
<dbReference type="CDD" id="cd07185">
    <property type="entry name" value="OmpA_C-like"/>
    <property type="match status" value="1"/>
</dbReference>
<dbReference type="InterPro" id="IPR036737">
    <property type="entry name" value="OmpA-like_sf"/>
</dbReference>
<dbReference type="SUPFAM" id="SSF48452">
    <property type="entry name" value="TPR-like"/>
    <property type="match status" value="1"/>
</dbReference>
<dbReference type="PANTHER" id="PTHR30329">
    <property type="entry name" value="STATOR ELEMENT OF FLAGELLAR MOTOR COMPLEX"/>
    <property type="match status" value="1"/>
</dbReference>
<keyword evidence="3" id="KW-0998">Cell outer membrane</keyword>
<dbReference type="PANTHER" id="PTHR30329:SF21">
    <property type="entry name" value="LIPOPROTEIN YIAD-RELATED"/>
    <property type="match status" value="1"/>
</dbReference>
<dbReference type="EMBL" id="JBEWYP010000002">
    <property type="protein sequence ID" value="MET7028772.1"/>
    <property type="molecule type" value="Genomic_DNA"/>
</dbReference>
<feature type="region of interest" description="Disordered" evidence="5">
    <location>
        <begin position="182"/>
        <end position="266"/>
    </location>
</feature>
<dbReference type="Pfam" id="PF00691">
    <property type="entry name" value="OmpA"/>
    <property type="match status" value="1"/>
</dbReference>
<dbReference type="SUPFAM" id="SSF110997">
    <property type="entry name" value="Sporulation related repeat"/>
    <property type="match status" value="1"/>
</dbReference>
<gene>
    <name evidence="8" type="ORF">ABXZ32_05175</name>
</gene>
<dbReference type="InterPro" id="IPR006664">
    <property type="entry name" value="OMP_bac"/>
</dbReference>
<dbReference type="Gene3D" id="3.30.70.1070">
    <property type="entry name" value="Sporulation related repeat"/>
    <property type="match status" value="1"/>
</dbReference>
<protein>
    <submittedName>
        <fullName evidence="8">OmpA family protein</fullName>
    </submittedName>
</protein>
<evidence type="ECO:0000256" key="5">
    <source>
        <dbReference type="SAM" id="MobiDB-lite"/>
    </source>
</evidence>
<dbReference type="SUPFAM" id="SSF49478">
    <property type="entry name" value="Cna protein B-type domain"/>
    <property type="match status" value="1"/>
</dbReference>
<dbReference type="SUPFAM" id="SSF103088">
    <property type="entry name" value="OmpA-like"/>
    <property type="match status" value="1"/>
</dbReference>
<sequence length="903" mass="102700">MSYFLRYQLKILKTSSQLIAAPMKNLLTTYIFLLAILCSAQGIKKNYTASNGDYASVSHYNKSRNIYSTVPSKRVSGEAFKRTAAKNNINSRTFYNLKGADEGYYIVSGVFSDLTNAKKLVQKLKGKGFDAGFISNADNGLNYVYLAQYDSLDKAINSCNSQLNGSYTEPFWLMNVDNGGKANKIDPKDKSVSPLPSSSDDTKTNTPPQETKPLRNSRTKESQSDQELSIDEVTYDMLNAVEEENNDKSRNRRPLKREISYSKEKDSPNASRLIQKADEYFNKMWYAEAAELYEEALKKNSKNYSFDILQKAGDAYYYNTDMPKAYYWYNILFERYEKDLSPDQLFKYAHTLKGTGKYGRSKRLMRLYDQEMKKGKSGNSKVSLNAEKKEAVLDNILSKEQNFGIKNLAINTKYSEFSPMFHNGDEIVFASAKDSSFLKTRRYKWNNQPYLDLYVSKINLESQDLKSAIKFSKKINTKYHEASVTFSPDNLTMYFTRNNYGRKLKRDQNGINNLKIYRSVKVNGEWTEASELPFNSDDYSTGHPALSPDGKKLYFVSDMPGSIGETDIFVVDVLEGGQFSAPKNLGPEINTEQKEMFPFINDKKLYFASNGHVGLGGLDVYEVAYDEEGFQEVKNMGQPINSNKDDFSYIVNEENQKGYFASNRKGGKGDDDIYSFKRLLVEEVAPNQNAIAGVVTELVTGEVMPQSLVTLLDENNIKLKEVVTGDDGSFIFEDLEGNTKYTLKVTQDSYFDQEVPVTTKDNELVNMDISIKKLKDLIAIENGIRKLKTDMIYFDFDKFNIRTDASLELDKVVNVMNEYPDMVIKIESHTDSRGNDVYNKYLSDKRAKSTRDYIISKGIDAARIESATGYGEEQLINECKNGVRCSGTKHELNRRSEIIIVNM</sequence>
<keyword evidence="2 4" id="KW-0472">Membrane</keyword>
<evidence type="ECO:0000313" key="9">
    <source>
        <dbReference type="Proteomes" id="UP001549773"/>
    </source>
</evidence>
<dbReference type="InterPro" id="IPR006665">
    <property type="entry name" value="OmpA-like"/>
</dbReference>
<name>A0ABV2TV54_9FLAO</name>
<organism evidence="8 9">
    <name type="scientific">Sediminicola luteus</name>
    <dbReference type="NCBI Taxonomy" id="319238"/>
    <lineage>
        <taxon>Bacteria</taxon>
        <taxon>Pseudomonadati</taxon>
        <taxon>Bacteroidota</taxon>
        <taxon>Flavobacteriia</taxon>
        <taxon>Flavobacteriales</taxon>
        <taxon>Flavobacteriaceae</taxon>
        <taxon>Sediminicola</taxon>
    </lineage>
</organism>
<evidence type="ECO:0000313" key="8">
    <source>
        <dbReference type="EMBL" id="MET7028772.1"/>
    </source>
</evidence>
<dbReference type="Gene3D" id="2.120.10.30">
    <property type="entry name" value="TolB, C-terminal domain"/>
    <property type="match status" value="1"/>
</dbReference>